<dbReference type="SUPFAM" id="SSF109854">
    <property type="entry name" value="DinB/YfiT-like putative metalloenzymes"/>
    <property type="match status" value="1"/>
</dbReference>
<gene>
    <name evidence="1" type="ORF">JOF44_000150</name>
</gene>
<dbReference type="InterPro" id="IPR034660">
    <property type="entry name" value="DinB/YfiT-like"/>
</dbReference>
<dbReference type="Proteomes" id="UP000698222">
    <property type="component" value="Unassembled WGS sequence"/>
</dbReference>
<sequence length="167" mass="18410">MTDSAQESVARSLALRDLVRHRDHVLRTIDGLGESELDHVAAPSGWTPRSMLSHLIHDVESFWLRAVLGGDGTAIDQLRDGWRAPPLPGPALREAYRRETALGDAALARADLNAPPLWWPPVEVFDAPRLLTGWEILLRVIDETAVHAGHLDMAREAMDGHQDLVVG</sequence>
<protein>
    <recommendedName>
        <fullName evidence="3">DUF664 domain-containing protein</fullName>
    </recommendedName>
</protein>
<dbReference type="Pfam" id="PF04978">
    <property type="entry name" value="MST"/>
    <property type="match status" value="1"/>
</dbReference>
<reference evidence="1 2" key="1">
    <citation type="submission" date="2021-03" db="EMBL/GenBank/DDBJ databases">
        <title>Sequencing the genomes of 1000 actinobacteria strains.</title>
        <authorList>
            <person name="Klenk H.-P."/>
        </authorList>
    </citation>
    <scope>NUCLEOTIDE SEQUENCE [LARGE SCALE GENOMIC DNA]</scope>
    <source>
        <strain evidence="1 2">DSM 14564</strain>
    </source>
</reference>
<dbReference type="Gene3D" id="1.20.120.450">
    <property type="entry name" value="dinb family like domain"/>
    <property type="match status" value="1"/>
</dbReference>
<comment type="caution">
    <text evidence="1">The sequence shown here is derived from an EMBL/GenBank/DDBJ whole genome shotgun (WGS) entry which is preliminary data.</text>
</comment>
<organism evidence="1 2">
    <name type="scientific">Brachybacterium fresconis</name>
    <dbReference type="NCBI Taxonomy" id="173363"/>
    <lineage>
        <taxon>Bacteria</taxon>
        <taxon>Bacillati</taxon>
        <taxon>Actinomycetota</taxon>
        <taxon>Actinomycetes</taxon>
        <taxon>Micrococcales</taxon>
        <taxon>Dermabacteraceae</taxon>
        <taxon>Brachybacterium</taxon>
    </lineage>
</organism>
<name>A0ABS4YFS8_9MICO</name>
<evidence type="ECO:0008006" key="3">
    <source>
        <dbReference type="Google" id="ProtNLM"/>
    </source>
</evidence>
<proteinExistence type="predicted"/>
<dbReference type="InterPro" id="IPR007061">
    <property type="entry name" value="MST-like"/>
</dbReference>
<dbReference type="EMBL" id="JAGIOC010000001">
    <property type="protein sequence ID" value="MBP2407247.1"/>
    <property type="molecule type" value="Genomic_DNA"/>
</dbReference>
<evidence type="ECO:0000313" key="2">
    <source>
        <dbReference type="Proteomes" id="UP000698222"/>
    </source>
</evidence>
<accession>A0ABS4YFS8</accession>
<dbReference type="RefSeq" id="WP_209886169.1">
    <property type="nucleotide sequence ID" value="NZ_BAAAJV010000026.1"/>
</dbReference>
<evidence type="ECO:0000313" key="1">
    <source>
        <dbReference type="EMBL" id="MBP2407247.1"/>
    </source>
</evidence>
<keyword evidence="2" id="KW-1185">Reference proteome</keyword>